<dbReference type="EMBL" id="OU893339">
    <property type="protein sequence ID" value="CAG9795826.1"/>
    <property type="molecule type" value="Genomic_DNA"/>
</dbReference>
<name>A0A9N9RDV9_9NEOP</name>
<dbReference type="Proteomes" id="UP001153714">
    <property type="component" value="Chromosome 8"/>
</dbReference>
<keyword evidence="2" id="KW-1185">Reference proteome</keyword>
<dbReference type="OrthoDB" id="7461691at2759"/>
<dbReference type="AlphaFoldDB" id="A0A9N9RDV9"/>
<organism evidence="1 2">
    <name type="scientific">Diatraea saccharalis</name>
    <name type="common">sugarcane borer</name>
    <dbReference type="NCBI Taxonomy" id="40085"/>
    <lineage>
        <taxon>Eukaryota</taxon>
        <taxon>Metazoa</taxon>
        <taxon>Ecdysozoa</taxon>
        <taxon>Arthropoda</taxon>
        <taxon>Hexapoda</taxon>
        <taxon>Insecta</taxon>
        <taxon>Pterygota</taxon>
        <taxon>Neoptera</taxon>
        <taxon>Endopterygota</taxon>
        <taxon>Lepidoptera</taxon>
        <taxon>Glossata</taxon>
        <taxon>Ditrysia</taxon>
        <taxon>Pyraloidea</taxon>
        <taxon>Crambidae</taxon>
        <taxon>Crambinae</taxon>
        <taxon>Diatraea</taxon>
    </lineage>
</organism>
<accession>A0A9N9RDV9</accession>
<protein>
    <submittedName>
        <fullName evidence="1">Uncharacterized protein</fullName>
    </submittedName>
</protein>
<evidence type="ECO:0000313" key="2">
    <source>
        <dbReference type="Proteomes" id="UP001153714"/>
    </source>
</evidence>
<reference evidence="1" key="2">
    <citation type="submission" date="2022-10" db="EMBL/GenBank/DDBJ databases">
        <authorList>
            <consortium name="ENA_rothamsted_submissions"/>
            <consortium name="culmorum"/>
            <person name="King R."/>
        </authorList>
    </citation>
    <scope>NUCLEOTIDE SEQUENCE</scope>
</reference>
<proteinExistence type="predicted"/>
<evidence type="ECO:0000313" key="1">
    <source>
        <dbReference type="EMBL" id="CAG9795826.1"/>
    </source>
</evidence>
<sequence length="177" mass="19166">MRQLPFLGTLFSTSAFGSKYKNGTEDSFHITIGSHRTVKHIFLGPLPNKTRRSFSKPTKNMASSLFVLLSLAFIAIAIASPVPTDQSETTAAADKDVALIDVVEVIEPIPVVVPLVDDASTSVPDAKEADHKIAKRSALRGDNPSNDLLADLDGLKYENGLSSFDGRRIKFLPTWLG</sequence>
<gene>
    <name evidence="1" type="ORF">DIATSA_LOCUS13065</name>
</gene>
<reference evidence="1" key="1">
    <citation type="submission" date="2021-12" db="EMBL/GenBank/DDBJ databases">
        <authorList>
            <person name="King R."/>
        </authorList>
    </citation>
    <scope>NUCLEOTIDE SEQUENCE</scope>
</reference>